<feature type="compositionally biased region" description="Basic and acidic residues" evidence="1">
    <location>
        <begin position="25"/>
        <end position="37"/>
    </location>
</feature>
<dbReference type="AlphaFoldDB" id="A0A9I9EH08"/>
<dbReference type="EnsemblPlants" id="MELO3C033700.2.1">
    <property type="protein sequence ID" value="MELO3C033700.2.1"/>
    <property type="gene ID" value="MELO3C033700.2"/>
</dbReference>
<reference evidence="2" key="1">
    <citation type="submission" date="2023-03" db="UniProtKB">
        <authorList>
            <consortium name="EnsemblPlants"/>
        </authorList>
    </citation>
    <scope>IDENTIFICATION</scope>
</reference>
<name>A0A9I9EH08_CUCME</name>
<proteinExistence type="predicted"/>
<accession>A0A9I9EH08</accession>
<protein>
    <submittedName>
        <fullName evidence="2">Uncharacterized protein</fullName>
    </submittedName>
</protein>
<sequence>MCNDDRSFVDKHRLEQTQSTRFRLGRRDVEEMTDRKGSGSGCGGLG</sequence>
<evidence type="ECO:0000313" key="2">
    <source>
        <dbReference type="EnsemblPlants" id="MELO3C033700.2.1"/>
    </source>
</evidence>
<organism evidence="2">
    <name type="scientific">Cucumis melo</name>
    <name type="common">Muskmelon</name>
    <dbReference type="NCBI Taxonomy" id="3656"/>
    <lineage>
        <taxon>Eukaryota</taxon>
        <taxon>Viridiplantae</taxon>
        <taxon>Streptophyta</taxon>
        <taxon>Embryophyta</taxon>
        <taxon>Tracheophyta</taxon>
        <taxon>Spermatophyta</taxon>
        <taxon>Magnoliopsida</taxon>
        <taxon>eudicotyledons</taxon>
        <taxon>Gunneridae</taxon>
        <taxon>Pentapetalae</taxon>
        <taxon>rosids</taxon>
        <taxon>fabids</taxon>
        <taxon>Cucurbitales</taxon>
        <taxon>Cucurbitaceae</taxon>
        <taxon>Benincaseae</taxon>
        <taxon>Cucumis</taxon>
    </lineage>
</organism>
<dbReference type="Gramene" id="MELO3C033700.2.1">
    <property type="protein sequence ID" value="MELO3C033700.2.1"/>
    <property type="gene ID" value="MELO3C033700.2"/>
</dbReference>
<evidence type="ECO:0000256" key="1">
    <source>
        <dbReference type="SAM" id="MobiDB-lite"/>
    </source>
</evidence>
<feature type="region of interest" description="Disordered" evidence="1">
    <location>
        <begin position="24"/>
        <end position="46"/>
    </location>
</feature>